<evidence type="ECO:0000313" key="3">
    <source>
        <dbReference type="EMBL" id="JAC78592.1"/>
    </source>
</evidence>
<feature type="transmembrane region" description="Helical" evidence="1">
    <location>
        <begin position="6"/>
        <end position="27"/>
    </location>
</feature>
<keyword evidence="3" id="KW-0675">Receptor</keyword>
<dbReference type="PANTHER" id="PTHR12300">
    <property type="entry name" value="HVA22-LIKE PROTEINS"/>
    <property type="match status" value="1"/>
</dbReference>
<dbReference type="AlphaFoldDB" id="A0A061S0D5"/>
<gene>
    <name evidence="3" type="primary">REEP1_2_3_4</name>
    <name evidence="3" type="ORF">TSPGSL018_14741</name>
</gene>
<name>A0A061S0D5_9CHLO</name>
<comment type="subcellular location">
    <subcellularLocation>
        <location evidence="1">Membrane</location>
        <topology evidence="1">Multi-pass membrane protein</topology>
    </subcellularLocation>
</comment>
<sequence>MGASSVKVVCKSLVLVLGFIWPAYASYKAVEGRGSYDPVVWLTYWIVFSAFIIVDTMLDLMVGYWLPFYYPCQLAVTVWLVFPQGRGASFVYSQLILPLLNKHETRTDSFIELWTQRTTELRSNLLPAAAQGSGNSPADDEQELGEELVFREWDVTQPVPDREAGLRGRIAGSYASLNTTSISAALQGKSPDQQVASRGEHVGDRPGGGAEPARGFPTGHEGDPPQHPKDS</sequence>
<keyword evidence="1" id="KW-1133">Transmembrane helix</keyword>
<organism evidence="3">
    <name type="scientific">Tetraselmis sp. GSL018</name>
    <dbReference type="NCBI Taxonomy" id="582737"/>
    <lineage>
        <taxon>Eukaryota</taxon>
        <taxon>Viridiplantae</taxon>
        <taxon>Chlorophyta</taxon>
        <taxon>core chlorophytes</taxon>
        <taxon>Chlorodendrophyceae</taxon>
        <taxon>Chlorodendrales</taxon>
        <taxon>Chlorodendraceae</taxon>
        <taxon>Tetraselmis</taxon>
    </lineage>
</organism>
<proteinExistence type="inferred from homology"/>
<evidence type="ECO:0000256" key="2">
    <source>
        <dbReference type="SAM" id="MobiDB-lite"/>
    </source>
</evidence>
<feature type="region of interest" description="Disordered" evidence="2">
    <location>
        <begin position="184"/>
        <end position="231"/>
    </location>
</feature>
<dbReference type="InterPro" id="IPR004345">
    <property type="entry name" value="TB2_DP1_HVA22"/>
</dbReference>
<dbReference type="EMBL" id="GBEZ01006825">
    <property type="protein sequence ID" value="JAC78592.1"/>
    <property type="molecule type" value="Transcribed_RNA"/>
</dbReference>
<keyword evidence="1" id="KW-0472">Membrane</keyword>
<feature type="compositionally biased region" description="Polar residues" evidence="2">
    <location>
        <begin position="184"/>
        <end position="196"/>
    </location>
</feature>
<comment type="similarity">
    <text evidence="1">Belongs to the DP1 family.</text>
</comment>
<feature type="transmembrane region" description="Helical" evidence="1">
    <location>
        <begin position="64"/>
        <end position="82"/>
    </location>
</feature>
<feature type="compositionally biased region" description="Basic and acidic residues" evidence="2">
    <location>
        <begin position="220"/>
        <end position="231"/>
    </location>
</feature>
<protein>
    <recommendedName>
        <fullName evidence="1">HVA22-like protein</fullName>
    </recommendedName>
</protein>
<reference evidence="3" key="1">
    <citation type="submission" date="2014-05" db="EMBL/GenBank/DDBJ databases">
        <title>The transcriptome of the halophilic microalga Tetraselmis sp. GSL018 isolated from the Great Salt Lake, Utah.</title>
        <authorList>
            <person name="Jinkerson R.E."/>
            <person name="D'Adamo S."/>
            <person name="Posewitz M.C."/>
        </authorList>
    </citation>
    <scope>NUCLEOTIDE SEQUENCE</scope>
    <source>
        <strain evidence="3">GSL018</strain>
    </source>
</reference>
<dbReference type="GO" id="GO:0016020">
    <property type="term" value="C:membrane"/>
    <property type="evidence" value="ECO:0007669"/>
    <property type="project" value="UniProtKB-SubCell"/>
</dbReference>
<accession>A0A061S0D5</accession>
<evidence type="ECO:0000256" key="1">
    <source>
        <dbReference type="RuleBase" id="RU362006"/>
    </source>
</evidence>
<keyword evidence="1" id="KW-0812">Transmembrane</keyword>
<feature type="transmembrane region" description="Helical" evidence="1">
    <location>
        <begin position="39"/>
        <end position="58"/>
    </location>
</feature>
<dbReference type="Pfam" id="PF03134">
    <property type="entry name" value="TB2_DP1_HVA22"/>
    <property type="match status" value="1"/>
</dbReference>